<dbReference type="PANTHER" id="PTHR30363:SF4">
    <property type="entry name" value="GLYCEROL-3-PHOSPHATE REGULON REPRESSOR"/>
    <property type="match status" value="1"/>
</dbReference>
<dbReference type="Gene3D" id="3.40.50.1360">
    <property type="match status" value="1"/>
</dbReference>
<dbReference type="InterPro" id="IPR050313">
    <property type="entry name" value="Carb_Metab_HTH_regulators"/>
</dbReference>
<dbReference type="SUPFAM" id="SSF100950">
    <property type="entry name" value="NagB/RpiA/CoA transferase-like"/>
    <property type="match status" value="1"/>
</dbReference>
<evidence type="ECO:0000256" key="3">
    <source>
        <dbReference type="ARBA" id="ARBA00023163"/>
    </source>
</evidence>
<dbReference type="SUPFAM" id="SSF46785">
    <property type="entry name" value="Winged helix' DNA-binding domain"/>
    <property type="match status" value="1"/>
</dbReference>
<keyword evidence="3" id="KW-0804">Transcription</keyword>
<gene>
    <name evidence="5" type="ORF">NWE54_15015</name>
</gene>
<dbReference type="SMART" id="SM00420">
    <property type="entry name" value="HTH_DEOR"/>
    <property type="match status" value="1"/>
</dbReference>
<dbReference type="PANTHER" id="PTHR30363">
    <property type="entry name" value="HTH-TYPE TRANSCRIPTIONAL REGULATOR SRLR-RELATED"/>
    <property type="match status" value="1"/>
</dbReference>
<sequence length="258" mass="27591">MWQGERKQRIRALLETFGSVSVERLAQEFSVSHESIRRDLVAMEQDGSLRRVHGGAVSMPAEQDASYGARSTVRLKEKRAIAQAAMALVKSGQTLFLDGGTTTAALAEELKSVPELNILTNSLEVATTMASTQQRMGSRVFLLGGAIVHEPPETGGPSTINDIYRFKADLALLSPFGVDIKGGATNFFEHTAEIARAMVANTTSVVLIADHSKIGVTSRVRFCELDRVSALVTDKKAKALPALAALSGIVGRVIVADA</sequence>
<accession>A0A9E7ZS49</accession>
<dbReference type="AlphaFoldDB" id="A0A9E7ZS49"/>
<evidence type="ECO:0000256" key="2">
    <source>
        <dbReference type="ARBA" id="ARBA00023015"/>
    </source>
</evidence>
<dbReference type="Pfam" id="PF08220">
    <property type="entry name" value="HTH_DeoR"/>
    <property type="match status" value="1"/>
</dbReference>
<dbReference type="GO" id="GO:0003677">
    <property type="term" value="F:DNA binding"/>
    <property type="evidence" value="ECO:0007669"/>
    <property type="project" value="UniProtKB-KW"/>
</dbReference>
<organism evidence="5">
    <name type="scientific">Bosea sp. NBC_00436</name>
    <dbReference type="NCBI Taxonomy" id="2969620"/>
    <lineage>
        <taxon>Bacteria</taxon>
        <taxon>Pseudomonadati</taxon>
        <taxon>Pseudomonadota</taxon>
        <taxon>Alphaproteobacteria</taxon>
        <taxon>Hyphomicrobiales</taxon>
        <taxon>Boseaceae</taxon>
        <taxon>Bosea</taxon>
    </lineage>
</organism>
<name>A0A9E7ZS49_9HYPH</name>
<keyword evidence="2" id="KW-0805">Transcription regulation</keyword>
<dbReference type="PROSITE" id="PS51000">
    <property type="entry name" value="HTH_DEOR_2"/>
    <property type="match status" value="1"/>
</dbReference>
<evidence type="ECO:0000313" key="5">
    <source>
        <dbReference type="EMBL" id="UZF85141.1"/>
    </source>
</evidence>
<dbReference type="GO" id="GO:0003700">
    <property type="term" value="F:DNA-binding transcription factor activity"/>
    <property type="evidence" value="ECO:0007669"/>
    <property type="project" value="InterPro"/>
</dbReference>
<dbReference type="Pfam" id="PF00455">
    <property type="entry name" value="DeoRC"/>
    <property type="match status" value="1"/>
</dbReference>
<dbReference type="InterPro" id="IPR001034">
    <property type="entry name" value="DeoR_HTH"/>
</dbReference>
<dbReference type="EMBL" id="CP102774">
    <property type="protein sequence ID" value="UZF85141.1"/>
    <property type="molecule type" value="Genomic_DNA"/>
</dbReference>
<feature type="domain" description="HTH deoR-type" evidence="4">
    <location>
        <begin position="3"/>
        <end position="58"/>
    </location>
</feature>
<evidence type="ECO:0000259" key="4">
    <source>
        <dbReference type="PROSITE" id="PS51000"/>
    </source>
</evidence>
<dbReference type="InterPro" id="IPR014036">
    <property type="entry name" value="DeoR-like_C"/>
</dbReference>
<dbReference type="SMART" id="SM01134">
    <property type="entry name" value="DeoRC"/>
    <property type="match status" value="1"/>
</dbReference>
<evidence type="ECO:0000256" key="1">
    <source>
        <dbReference type="ARBA" id="ARBA00022491"/>
    </source>
</evidence>
<keyword evidence="5" id="KW-0238">DNA-binding</keyword>
<dbReference type="PRINTS" id="PR00037">
    <property type="entry name" value="HTHLACR"/>
</dbReference>
<protein>
    <submittedName>
        <fullName evidence="5">DeoR/GlpR family DNA-binding transcription regulator</fullName>
    </submittedName>
</protein>
<proteinExistence type="predicted"/>
<keyword evidence="1" id="KW-0678">Repressor</keyword>
<reference evidence="5" key="1">
    <citation type="submission" date="2022-08" db="EMBL/GenBank/DDBJ databases">
        <title>Complete Genome Sequences of 2 Bosea sp. soil isolates.</title>
        <authorList>
            <person name="Alvarez Arevalo M."/>
            <person name="Sterndorff E.B."/>
            <person name="Faurdal D."/>
            <person name="Joergensen T.S."/>
            <person name="Weber T."/>
        </authorList>
    </citation>
    <scope>NUCLEOTIDE SEQUENCE</scope>
    <source>
        <strain evidence="5">NBC_00436</strain>
    </source>
</reference>
<dbReference type="InterPro" id="IPR036390">
    <property type="entry name" value="WH_DNA-bd_sf"/>
</dbReference>
<dbReference type="InterPro" id="IPR037171">
    <property type="entry name" value="NagB/RpiA_transferase-like"/>
</dbReference>